<name>A0ABV5AES0_9BACL</name>
<feature type="compositionally biased region" description="Low complexity" evidence="1">
    <location>
        <begin position="228"/>
        <end position="272"/>
    </location>
</feature>
<evidence type="ECO:0000256" key="1">
    <source>
        <dbReference type="SAM" id="MobiDB-lite"/>
    </source>
</evidence>
<keyword evidence="3" id="KW-1185">Reference proteome</keyword>
<proteinExistence type="predicted"/>
<feature type="compositionally biased region" description="Gly residues" evidence="1">
    <location>
        <begin position="273"/>
        <end position="286"/>
    </location>
</feature>
<sequence length="286" mass="29456">MQPERPFGSRFQKVCFAIGIVLCACVVAICAVQSNRAKQLAKHNLFQLVGNLDVTTSQILQNTRQLDVQVNHVAGQLNELTTQEDILDQQQRTGQALSAQLSTQVVLTQRNVALMQQILTAEEHAGTAAMKVQRGSQTLASVIAHNNTVLSQLDSTLGTANSESNQLSAQMDSLLGALETSKQEFRLFGQVDQILGGNPLGGATSVLGQATGGLLGAKNPLTRVTGGLTHALAGGGSNAQSSSSSGSGQGTSAQSTQNSTSDNSTSNSASGASQGGLLGGLLGSLN</sequence>
<dbReference type="PROSITE" id="PS51257">
    <property type="entry name" value="PROKAR_LIPOPROTEIN"/>
    <property type="match status" value="1"/>
</dbReference>
<protein>
    <submittedName>
        <fullName evidence="2">Uncharacterized protein</fullName>
    </submittedName>
</protein>
<reference evidence="2 3" key="1">
    <citation type="journal article" date="2024" name="Int. J. Mol. Sci.">
        <title>Exploration of Alicyclobacillus spp. Genome in Search of Antibiotic Resistance.</title>
        <authorList>
            <person name="Bucka-Kolendo J."/>
            <person name="Kiousi D.E."/>
            <person name="Dekowska A."/>
            <person name="Mikolajczuk-Szczyrba A."/>
            <person name="Karadedos D.M."/>
            <person name="Michael P."/>
            <person name="Galanis A."/>
            <person name="Sokolowska B."/>
        </authorList>
    </citation>
    <scope>NUCLEOTIDE SEQUENCE [LARGE SCALE GENOMIC DNA]</scope>
    <source>
        <strain evidence="2 3">KKP 3000</strain>
    </source>
</reference>
<comment type="caution">
    <text evidence="2">The sequence shown here is derived from an EMBL/GenBank/DDBJ whole genome shotgun (WGS) entry which is preliminary data.</text>
</comment>
<evidence type="ECO:0000313" key="3">
    <source>
        <dbReference type="Proteomes" id="UP001579974"/>
    </source>
</evidence>
<organism evidence="2 3">
    <name type="scientific">Alicyclobacillus fastidiosus</name>
    <dbReference type="NCBI Taxonomy" id="392011"/>
    <lineage>
        <taxon>Bacteria</taxon>
        <taxon>Bacillati</taxon>
        <taxon>Bacillota</taxon>
        <taxon>Bacilli</taxon>
        <taxon>Bacillales</taxon>
        <taxon>Alicyclobacillaceae</taxon>
        <taxon>Alicyclobacillus</taxon>
    </lineage>
</organism>
<dbReference type="EMBL" id="JBDXSU010000005">
    <property type="protein sequence ID" value="MFB5190157.1"/>
    <property type="molecule type" value="Genomic_DNA"/>
</dbReference>
<gene>
    <name evidence="2" type="ORF">KKP3000_003602</name>
</gene>
<dbReference type="RefSeq" id="WP_275473786.1">
    <property type="nucleotide sequence ID" value="NZ_CP162940.1"/>
</dbReference>
<accession>A0ABV5AES0</accession>
<dbReference type="Proteomes" id="UP001579974">
    <property type="component" value="Unassembled WGS sequence"/>
</dbReference>
<feature type="region of interest" description="Disordered" evidence="1">
    <location>
        <begin position="228"/>
        <end position="286"/>
    </location>
</feature>
<evidence type="ECO:0000313" key="2">
    <source>
        <dbReference type="EMBL" id="MFB5190157.1"/>
    </source>
</evidence>